<sequence length="117" mass="14007">MWSKEDVIISLACGYVHKHSLAKFVRLDKPYTRYKREEFAEIVSKESETNFELLKFLQHKKEQRVAQDELNTLYLKEQNTLPCISLDPNNHVDWVKELEEYKNDTKLRSKVFNGSWK</sequence>
<dbReference type="Proteomes" id="UP000075666">
    <property type="component" value="Unassembled WGS sequence"/>
</dbReference>
<dbReference type="AlphaFoldDB" id="A0A150LGG6"/>
<accession>A0A150LGG6</accession>
<dbReference type="PATRIC" id="fig|46224.3.peg.3966"/>
<gene>
    <name evidence="1" type="ORF">B4102_2156</name>
</gene>
<evidence type="ECO:0000313" key="1">
    <source>
        <dbReference type="EMBL" id="KYD11428.1"/>
    </source>
</evidence>
<protein>
    <submittedName>
        <fullName evidence="1">Uncharacterized protein</fullName>
    </submittedName>
</protein>
<organism evidence="1 2">
    <name type="scientific">Heyndrickxia sporothermodurans</name>
    <dbReference type="NCBI Taxonomy" id="46224"/>
    <lineage>
        <taxon>Bacteria</taxon>
        <taxon>Bacillati</taxon>
        <taxon>Bacillota</taxon>
        <taxon>Bacilli</taxon>
        <taxon>Bacillales</taxon>
        <taxon>Bacillaceae</taxon>
        <taxon>Heyndrickxia</taxon>
    </lineage>
</organism>
<keyword evidence="2" id="KW-1185">Reference proteome</keyword>
<comment type="caution">
    <text evidence="1">The sequence shown here is derived from an EMBL/GenBank/DDBJ whole genome shotgun (WGS) entry which is preliminary data.</text>
</comment>
<evidence type="ECO:0000313" key="2">
    <source>
        <dbReference type="Proteomes" id="UP000075666"/>
    </source>
</evidence>
<proteinExistence type="predicted"/>
<dbReference type="EMBL" id="LQYN01000006">
    <property type="protein sequence ID" value="KYD11428.1"/>
    <property type="molecule type" value="Genomic_DNA"/>
</dbReference>
<name>A0A150LGG6_9BACI</name>
<reference evidence="1 2" key="1">
    <citation type="submission" date="2016-01" db="EMBL/GenBank/DDBJ databases">
        <title>Genome Sequences of Twelve Sporeforming Bacillus Species Isolated from Foods.</title>
        <authorList>
            <person name="Berendsen E.M."/>
            <person name="Wells-Bennik M.H."/>
            <person name="Krawcyk A.O."/>
            <person name="De Jong A."/>
            <person name="Holsappel S."/>
            <person name="Eijlander R.T."/>
            <person name="Kuipers O.P."/>
        </authorList>
    </citation>
    <scope>NUCLEOTIDE SEQUENCE [LARGE SCALE GENOMIC DNA]</scope>
    <source>
        <strain evidence="1 2">B4102</strain>
    </source>
</reference>